<protein>
    <submittedName>
        <fullName evidence="7">Serpentine type 7TM GPCR receptor class ab chemoreceptor domain-containing protein</fullName>
    </submittedName>
</protein>
<sequence length="232" mass="26215">MLAGGLILCILFVIAVLRLRSFHQNVRILLINFAFSYIVEILSRYMIVVPLLDVYTSSNLESSGSILWCRLAHGLDNTANFVGCLDMIVLVLERIVATLKYRTYEEQNSPLFGLCLIVVQWTVAFVLVWYNQLNNNTSTLDYVQIPCLKQYLNGTFQNNLNILFIATDVVAITISAILLSSIVLLLGKAIIPDKQLQHALSQSWRDPNLFVKRLCFDGFKVVSVDTMEPLHS</sequence>
<name>A0AAD4MLV3_9BILA</name>
<dbReference type="SUPFAM" id="SSF81321">
    <property type="entry name" value="Family A G protein-coupled receptor-like"/>
    <property type="match status" value="1"/>
</dbReference>
<evidence type="ECO:0000256" key="4">
    <source>
        <dbReference type="ARBA" id="ARBA00023136"/>
    </source>
</evidence>
<keyword evidence="3 5" id="KW-1133">Transmembrane helix</keyword>
<dbReference type="Proteomes" id="UP001201812">
    <property type="component" value="Unassembled WGS sequence"/>
</dbReference>
<feature type="transmembrane region" description="Helical" evidence="5">
    <location>
        <begin position="111"/>
        <end position="130"/>
    </location>
</feature>
<dbReference type="PANTHER" id="PTHR47521:SF7">
    <property type="entry name" value="SERPENTINE RECEPTOR CLASS EPSILON-6"/>
    <property type="match status" value="1"/>
</dbReference>
<dbReference type="AlphaFoldDB" id="A0AAD4MLV3"/>
<keyword evidence="8" id="KW-1185">Reference proteome</keyword>
<keyword evidence="2 5" id="KW-0812">Transmembrane</keyword>
<dbReference type="GO" id="GO:0016020">
    <property type="term" value="C:membrane"/>
    <property type="evidence" value="ECO:0007669"/>
    <property type="project" value="UniProtKB-SubCell"/>
</dbReference>
<evidence type="ECO:0000256" key="1">
    <source>
        <dbReference type="ARBA" id="ARBA00004141"/>
    </source>
</evidence>
<dbReference type="PROSITE" id="PS50262">
    <property type="entry name" value="G_PROTEIN_RECEP_F1_2"/>
    <property type="match status" value="1"/>
</dbReference>
<accession>A0AAD4MLV3</accession>
<organism evidence="7 8">
    <name type="scientific">Ditylenchus destructor</name>
    <dbReference type="NCBI Taxonomy" id="166010"/>
    <lineage>
        <taxon>Eukaryota</taxon>
        <taxon>Metazoa</taxon>
        <taxon>Ecdysozoa</taxon>
        <taxon>Nematoda</taxon>
        <taxon>Chromadorea</taxon>
        <taxon>Rhabditida</taxon>
        <taxon>Tylenchina</taxon>
        <taxon>Tylenchomorpha</taxon>
        <taxon>Sphaerularioidea</taxon>
        <taxon>Anguinidae</taxon>
        <taxon>Anguininae</taxon>
        <taxon>Ditylenchus</taxon>
    </lineage>
</organism>
<evidence type="ECO:0000259" key="6">
    <source>
        <dbReference type="PROSITE" id="PS50262"/>
    </source>
</evidence>
<keyword evidence="7" id="KW-0675">Receptor</keyword>
<evidence type="ECO:0000256" key="2">
    <source>
        <dbReference type="ARBA" id="ARBA00022692"/>
    </source>
</evidence>
<feature type="transmembrane region" description="Helical" evidence="5">
    <location>
        <begin position="28"/>
        <end position="52"/>
    </location>
</feature>
<reference evidence="7" key="1">
    <citation type="submission" date="2022-01" db="EMBL/GenBank/DDBJ databases">
        <title>Genome Sequence Resource for Two Populations of Ditylenchus destructor, the Migratory Endoparasitic Phytonematode.</title>
        <authorList>
            <person name="Zhang H."/>
            <person name="Lin R."/>
            <person name="Xie B."/>
        </authorList>
    </citation>
    <scope>NUCLEOTIDE SEQUENCE</scope>
    <source>
        <strain evidence="7">BazhouSP</strain>
    </source>
</reference>
<dbReference type="InterPro" id="IPR019408">
    <property type="entry name" value="7TM_GPCR_serpentine_rcpt_Srab"/>
</dbReference>
<dbReference type="EMBL" id="JAKKPZ010000457">
    <property type="protein sequence ID" value="KAI1694939.1"/>
    <property type="molecule type" value="Genomic_DNA"/>
</dbReference>
<dbReference type="Pfam" id="PF10292">
    <property type="entry name" value="7TM_GPCR_Srab"/>
    <property type="match status" value="1"/>
</dbReference>
<dbReference type="InterPro" id="IPR017452">
    <property type="entry name" value="GPCR_Rhodpsn_7TM"/>
</dbReference>
<evidence type="ECO:0000256" key="3">
    <source>
        <dbReference type="ARBA" id="ARBA00022989"/>
    </source>
</evidence>
<comment type="caution">
    <text evidence="7">The sequence shown here is derived from an EMBL/GenBank/DDBJ whole genome shotgun (WGS) entry which is preliminary data.</text>
</comment>
<feature type="domain" description="G-protein coupled receptors family 1 profile" evidence="6">
    <location>
        <begin position="8"/>
        <end position="232"/>
    </location>
</feature>
<evidence type="ECO:0000256" key="5">
    <source>
        <dbReference type="SAM" id="Phobius"/>
    </source>
</evidence>
<gene>
    <name evidence="7" type="ORF">DdX_19846</name>
</gene>
<dbReference type="PANTHER" id="PTHR47521">
    <property type="entry name" value="SERPENTINE RECEPTOR, CLASS E (EPSILON)-RELATED"/>
    <property type="match status" value="1"/>
</dbReference>
<feature type="transmembrane region" description="Helical" evidence="5">
    <location>
        <begin position="162"/>
        <end position="186"/>
    </location>
</feature>
<proteinExistence type="predicted"/>
<dbReference type="Gene3D" id="1.20.1070.10">
    <property type="entry name" value="Rhodopsin 7-helix transmembrane proteins"/>
    <property type="match status" value="1"/>
</dbReference>
<evidence type="ECO:0000313" key="8">
    <source>
        <dbReference type="Proteomes" id="UP001201812"/>
    </source>
</evidence>
<evidence type="ECO:0000313" key="7">
    <source>
        <dbReference type="EMBL" id="KAI1694939.1"/>
    </source>
</evidence>
<dbReference type="InterPro" id="IPR052860">
    <property type="entry name" value="NRL-GPCR1"/>
</dbReference>
<keyword evidence="4 5" id="KW-0472">Membrane</keyword>
<comment type="subcellular location">
    <subcellularLocation>
        <location evidence="1">Membrane</location>
        <topology evidence="1">Multi-pass membrane protein</topology>
    </subcellularLocation>
</comment>